<accession>A0A1G2C020</accession>
<reference evidence="1 2" key="1">
    <citation type="journal article" date="2016" name="Nat. Commun.">
        <title>Thousands of microbial genomes shed light on interconnected biogeochemical processes in an aquifer system.</title>
        <authorList>
            <person name="Anantharaman K."/>
            <person name="Brown C.T."/>
            <person name="Hug L.A."/>
            <person name="Sharon I."/>
            <person name="Castelle C.J."/>
            <person name="Probst A.J."/>
            <person name="Thomas B.C."/>
            <person name="Singh A."/>
            <person name="Wilkins M.J."/>
            <person name="Karaoz U."/>
            <person name="Brodie E.L."/>
            <person name="Williams K.H."/>
            <person name="Hubbard S.S."/>
            <person name="Banfield J.F."/>
        </authorList>
    </citation>
    <scope>NUCLEOTIDE SEQUENCE [LARGE SCALE GENOMIC DNA]</scope>
</reference>
<protein>
    <submittedName>
        <fullName evidence="1">Uncharacterized protein</fullName>
    </submittedName>
</protein>
<name>A0A1G2C020_9BACT</name>
<gene>
    <name evidence="1" type="ORF">A2406_04190</name>
</gene>
<dbReference type="Gene3D" id="3.40.50.450">
    <property type="match status" value="1"/>
</dbReference>
<sequence>MKIYFYSNQYLNNKDARDIITHFKKIGVEVSSNLDSTKATGTEGMSLDKVDALVFQGEKLDTKASYLIALVLAQNKEVLCLLPHGAKPDSSLQDLGTDSKLAKKIHIELYDQENLKEKVLAFLKIIDSGDIRNLFSIKYTLRLSGKIADYLNWKADRQNIKKADWLRDQIQQIMQEDEQYSEFIKNKFQ</sequence>
<evidence type="ECO:0000313" key="2">
    <source>
        <dbReference type="Proteomes" id="UP000177626"/>
    </source>
</evidence>
<dbReference type="Proteomes" id="UP000177626">
    <property type="component" value="Unassembled WGS sequence"/>
</dbReference>
<proteinExistence type="predicted"/>
<comment type="caution">
    <text evidence="1">The sequence shown here is derived from an EMBL/GenBank/DDBJ whole genome shotgun (WGS) entry which is preliminary data.</text>
</comment>
<dbReference type="AlphaFoldDB" id="A0A1G2C020"/>
<dbReference type="EMBL" id="MHKQ01000018">
    <property type="protein sequence ID" value="OGY93737.1"/>
    <property type="molecule type" value="Genomic_DNA"/>
</dbReference>
<evidence type="ECO:0000313" key="1">
    <source>
        <dbReference type="EMBL" id="OGY93737.1"/>
    </source>
</evidence>
<organism evidence="1 2">
    <name type="scientific">Candidatus Komeilibacteria bacterium RIFOXYC1_FULL_37_11</name>
    <dbReference type="NCBI Taxonomy" id="1798555"/>
    <lineage>
        <taxon>Bacteria</taxon>
        <taxon>Candidatus Komeiliibacteriota</taxon>
    </lineage>
</organism>